<protein>
    <recommendedName>
        <fullName evidence="5">Acyltransferase 3 domain-containing protein</fullName>
    </recommendedName>
</protein>
<evidence type="ECO:0008006" key="5">
    <source>
        <dbReference type="Google" id="ProtNLM"/>
    </source>
</evidence>
<proteinExistence type="predicted"/>
<accession>A0A0G2GLB4</accession>
<keyword evidence="4" id="KW-1185">Reference proteome</keyword>
<evidence type="ECO:0000256" key="2">
    <source>
        <dbReference type="SAM" id="Phobius"/>
    </source>
</evidence>
<dbReference type="Proteomes" id="UP000053317">
    <property type="component" value="Unassembled WGS sequence"/>
</dbReference>
<evidence type="ECO:0000313" key="4">
    <source>
        <dbReference type="Proteomes" id="UP000053317"/>
    </source>
</evidence>
<keyword evidence="2" id="KW-0812">Transmembrane</keyword>
<keyword evidence="2" id="KW-0472">Membrane</keyword>
<dbReference type="EMBL" id="LCWF01000137">
    <property type="protein sequence ID" value="KKY17705.1"/>
    <property type="molecule type" value="Genomic_DNA"/>
</dbReference>
<feature type="transmembrane region" description="Helical" evidence="2">
    <location>
        <begin position="260"/>
        <end position="281"/>
    </location>
</feature>
<name>A0A0G2GLB4_PHACM</name>
<organism evidence="3 4">
    <name type="scientific">Phaeomoniella chlamydospora</name>
    <name type="common">Phaeoacremonium chlamydosporum</name>
    <dbReference type="NCBI Taxonomy" id="158046"/>
    <lineage>
        <taxon>Eukaryota</taxon>
        <taxon>Fungi</taxon>
        <taxon>Dikarya</taxon>
        <taxon>Ascomycota</taxon>
        <taxon>Pezizomycotina</taxon>
        <taxon>Eurotiomycetes</taxon>
        <taxon>Chaetothyriomycetidae</taxon>
        <taxon>Phaeomoniellales</taxon>
        <taxon>Phaeomoniellaceae</taxon>
        <taxon>Phaeomoniella</taxon>
    </lineage>
</organism>
<feature type="region of interest" description="Disordered" evidence="1">
    <location>
        <begin position="203"/>
        <end position="250"/>
    </location>
</feature>
<gene>
    <name evidence="3" type="ORF">UCRPC4_g05338</name>
</gene>
<reference evidence="3 4" key="1">
    <citation type="submission" date="2015-05" db="EMBL/GenBank/DDBJ databases">
        <title>Distinctive expansion of gene families associated with plant cell wall degradation and secondary metabolism in the genomes of grapevine trunk pathogens.</title>
        <authorList>
            <person name="Lawrence D.P."/>
            <person name="Travadon R."/>
            <person name="Rolshausen P.E."/>
            <person name="Baumgartner K."/>
        </authorList>
    </citation>
    <scope>NUCLEOTIDE SEQUENCE [LARGE SCALE GENOMIC DNA]</scope>
    <source>
        <strain evidence="3">UCRPC4</strain>
    </source>
</reference>
<sequence>MGVILAELTYIPTPRFFSNFSSNGCSPIRRIPQLIPYLLTPVALTLMSFPSSYAHFAPWSLYLQNLGVHWFPVLNWNEYGQPYYTPSIDLGRAYPGLGAQLLCACILFSPGLRRVFETGPWMTWLGSVSMGIYLLHGPLMRSVLAYLVFGPKLLFDWRERRKLTAAAVAAEEAKSVAPSPLASSVSFTDSARSSIENLVSATTNTDSTATVPPFPDAQAQPDFQTPPPDFQTLQPPEFQSPPLIPQQPETPALLQPPSTLFLILLAIALYVVILLVLVQYWNKRVEPLFAKATAWTEKACLPKQPQNDGAKGLGLRLDGVGKRKDDDDGTRGEIERDRYDSEGEGRRRLNSPSSTTGSGLPLPVTAGGRRS</sequence>
<dbReference type="AlphaFoldDB" id="A0A0G2GLB4"/>
<evidence type="ECO:0000256" key="1">
    <source>
        <dbReference type="SAM" id="MobiDB-lite"/>
    </source>
</evidence>
<evidence type="ECO:0000313" key="3">
    <source>
        <dbReference type="EMBL" id="KKY17705.1"/>
    </source>
</evidence>
<feature type="compositionally biased region" description="Basic and acidic residues" evidence="1">
    <location>
        <begin position="319"/>
        <end position="347"/>
    </location>
</feature>
<feature type="region of interest" description="Disordered" evidence="1">
    <location>
        <begin position="302"/>
        <end position="371"/>
    </location>
</feature>
<keyword evidence="2" id="KW-1133">Transmembrane helix</keyword>
<reference evidence="3 4" key="2">
    <citation type="submission" date="2015-05" db="EMBL/GenBank/DDBJ databases">
        <authorList>
            <person name="Morales-Cruz A."/>
            <person name="Amrine K.C."/>
            <person name="Cantu D."/>
        </authorList>
    </citation>
    <scope>NUCLEOTIDE SEQUENCE [LARGE SCALE GENOMIC DNA]</scope>
    <source>
        <strain evidence="3">UCRPC4</strain>
    </source>
</reference>
<dbReference type="OrthoDB" id="5405781at2759"/>
<comment type="caution">
    <text evidence="3">The sequence shown here is derived from an EMBL/GenBank/DDBJ whole genome shotgun (WGS) entry which is preliminary data.</text>
</comment>